<dbReference type="PANTHER" id="PTHR35482">
    <property type="entry name" value="CYTOCHROME C OXIDASE SUBUNIT"/>
    <property type="match status" value="1"/>
</dbReference>
<name>A0ABD1YCV0_9MARC</name>
<accession>A0ABD1YCV0</accession>
<dbReference type="PANTHER" id="PTHR35482:SF1">
    <property type="entry name" value="CYTOCHROME C OXIDASE SUBUNIT"/>
    <property type="match status" value="1"/>
</dbReference>
<feature type="region of interest" description="Disordered" evidence="1">
    <location>
        <begin position="123"/>
        <end position="204"/>
    </location>
</feature>
<keyword evidence="2" id="KW-0472">Membrane</keyword>
<feature type="compositionally biased region" description="Low complexity" evidence="1">
    <location>
        <begin position="161"/>
        <end position="200"/>
    </location>
</feature>
<feature type="compositionally biased region" description="Low complexity" evidence="1">
    <location>
        <begin position="294"/>
        <end position="308"/>
    </location>
</feature>
<keyword evidence="4" id="KW-1185">Reference proteome</keyword>
<evidence type="ECO:0000313" key="4">
    <source>
        <dbReference type="Proteomes" id="UP001605036"/>
    </source>
</evidence>
<dbReference type="Gene3D" id="1.25.40.10">
    <property type="entry name" value="Tetratricopeptide repeat domain"/>
    <property type="match status" value="1"/>
</dbReference>
<sequence length="631" mass="68283">MALGVSTVNWSLSVLVVKHSQRLSDSKLTRTPRTPSSAAKFQELPNFQVPGSLSRSGSTQKSSSSPWNALGSSESSSQDESSANSPGSEFEDGCKPGSLSPPPPSLSPVQNALARALVYKKVKEAAHGSSSTQKLKEDKPLAPNWPKDAPDVEIVTGRNFQSRLQSTDSSSASASKPSSLPSSSDEVEPAAGAANPPNGGRKVTLSEVENQLQVNSQGISSQVIDMGRFIEEKLPVATESSLIQDKPEVGGEVALESKESRVSLNGFKKAKAYKQQQAEMIAALRGNPNDPAESTDSSSKVSSSSSSSGTIGENLVEVEIVTREGVVKKLVSPEKSFSNVKEFKRTGVSSMDFAGLGFADKKQGGRKVIHEDYQPPPPGVLPEVEIITKDAGTSDVPSEGDEGDLYKPKVSTWGLFPRPADISKTYGGGRTIRPGDVLETEEERIAREAKTQKLLADYKKKMGLDVDPRVKSKCENLFKQGNNLMESGDLKGALALFQDVIEKMVFQSELHGSAALQKAICLDSLARFDEAREVYEKLISHPNGKIRKQARQLLYGFKAMENLKVSTGDKWDTSVYAKYFEAFSDGYNNTYKASEEEISEKLMEQTLAYSLLLFFPILLVVMLLLSKNLGP</sequence>
<feature type="transmembrane region" description="Helical" evidence="2">
    <location>
        <begin position="607"/>
        <end position="625"/>
    </location>
</feature>
<evidence type="ECO:0000256" key="1">
    <source>
        <dbReference type="SAM" id="MobiDB-lite"/>
    </source>
</evidence>
<feature type="compositionally biased region" description="Low complexity" evidence="1">
    <location>
        <begin position="52"/>
        <end position="65"/>
    </location>
</feature>
<gene>
    <name evidence="3" type="ORF">R1flu_013244</name>
</gene>
<dbReference type="Proteomes" id="UP001605036">
    <property type="component" value="Unassembled WGS sequence"/>
</dbReference>
<dbReference type="SUPFAM" id="SSF48452">
    <property type="entry name" value="TPR-like"/>
    <property type="match status" value="1"/>
</dbReference>
<feature type="compositionally biased region" description="Polar residues" evidence="1">
    <location>
        <begin position="29"/>
        <end position="39"/>
    </location>
</feature>
<protein>
    <submittedName>
        <fullName evidence="3">Uncharacterized protein</fullName>
    </submittedName>
</protein>
<dbReference type="InterPro" id="IPR011990">
    <property type="entry name" value="TPR-like_helical_dom_sf"/>
</dbReference>
<comment type="caution">
    <text evidence="3">The sequence shown here is derived from an EMBL/GenBank/DDBJ whole genome shotgun (WGS) entry which is preliminary data.</text>
</comment>
<keyword evidence="2" id="KW-0812">Transmembrane</keyword>
<feature type="compositionally biased region" description="Low complexity" evidence="1">
    <location>
        <begin position="72"/>
        <end position="85"/>
    </location>
</feature>
<dbReference type="EMBL" id="JBHFFA010000004">
    <property type="protein sequence ID" value="KAL2628558.1"/>
    <property type="molecule type" value="Genomic_DNA"/>
</dbReference>
<feature type="region of interest" description="Disordered" evidence="1">
    <location>
        <begin position="286"/>
        <end position="310"/>
    </location>
</feature>
<feature type="region of interest" description="Disordered" evidence="1">
    <location>
        <begin position="22"/>
        <end position="111"/>
    </location>
</feature>
<dbReference type="AlphaFoldDB" id="A0ABD1YCV0"/>
<reference evidence="3 4" key="1">
    <citation type="submission" date="2024-09" db="EMBL/GenBank/DDBJ databases">
        <title>Chromosome-scale assembly of Riccia fluitans.</title>
        <authorList>
            <person name="Paukszto L."/>
            <person name="Sawicki J."/>
            <person name="Karawczyk K."/>
            <person name="Piernik-Szablinska J."/>
            <person name="Szczecinska M."/>
            <person name="Mazdziarz M."/>
        </authorList>
    </citation>
    <scope>NUCLEOTIDE SEQUENCE [LARGE SCALE GENOMIC DNA]</scope>
    <source>
        <strain evidence="3">Rf_01</strain>
        <tissue evidence="3">Aerial parts of the thallus</tissue>
    </source>
</reference>
<keyword evidence="2" id="KW-1133">Transmembrane helix</keyword>
<evidence type="ECO:0000256" key="2">
    <source>
        <dbReference type="SAM" id="Phobius"/>
    </source>
</evidence>
<proteinExistence type="predicted"/>
<evidence type="ECO:0000313" key="3">
    <source>
        <dbReference type="EMBL" id="KAL2628558.1"/>
    </source>
</evidence>
<organism evidence="3 4">
    <name type="scientific">Riccia fluitans</name>
    <dbReference type="NCBI Taxonomy" id="41844"/>
    <lineage>
        <taxon>Eukaryota</taxon>
        <taxon>Viridiplantae</taxon>
        <taxon>Streptophyta</taxon>
        <taxon>Embryophyta</taxon>
        <taxon>Marchantiophyta</taxon>
        <taxon>Marchantiopsida</taxon>
        <taxon>Marchantiidae</taxon>
        <taxon>Marchantiales</taxon>
        <taxon>Ricciaceae</taxon>
        <taxon>Riccia</taxon>
    </lineage>
</organism>